<dbReference type="Proteomes" id="UP000092462">
    <property type="component" value="Unassembled WGS sequence"/>
</dbReference>
<dbReference type="SUPFAM" id="SSF54373">
    <property type="entry name" value="FAD-linked reductases, C-terminal domain"/>
    <property type="match status" value="1"/>
</dbReference>
<dbReference type="EnsemblMetazoa" id="PPAI007018-RA">
    <property type="protein sequence ID" value="PPAI007018-PA"/>
    <property type="gene ID" value="PPAI007018"/>
</dbReference>
<keyword evidence="3" id="KW-0378">Hydrolase</keyword>
<dbReference type="PANTHER" id="PTHR46143:SF1">
    <property type="entry name" value="CALPAIN-7"/>
    <property type="match status" value="1"/>
</dbReference>
<dbReference type="InterPro" id="IPR022684">
    <property type="entry name" value="Calpain_cysteine_protease"/>
</dbReference>
<dbReference type="AlphaFoldDB" id="A0A1B0DG57"/>
<sequence length="583" mass="63917">IRQDPQKARLVTLVISQYEKSTTIYYTLRAYSRDRFELHKIDSGFTKAERVNGAWQGISAGGCTNYPQTHRNNPKYRLTVGPKARSTLLIELRAPKVYQVGFEVTTVSCADPQVTASFVKQGSGVYRSGYSMLELENLPAGVYVIVPTTFMPGQEGPFIMDIKCSTGIKIEEITSREDTQSVIAGVFQHEKLGNQLSEAARGASKVRLTSKIFGSSGRAFSTAPSALLVDNKIESGSLPQSADVVIYGASIIGASVAYNLAKAGMGSQIVLLDQDTISDGRVWQETSGLVAEQCKNIFPLLEVSDILGGLWIPSDGVADSTLICKSLLREAQKMGATVVEKCSIRHISQAEGRGQAIETSLGTVFGTYFVNCATLHAREVGLLSDPIVKVPLHAAEHYYLHTKQVDGLSPDAPVIRDLDGQIFFRENEGRLLAGGYEQNAKPAFEDGIIPQNAAAMQLPVDWDHFHVLLEELIKRVPCLEETFLDRLSNVPEVFSPDGKWIVGESPEIQNYLVATGSQSVSAAGLGFAIADIITQGYSTVDIHELDISRFLGLHNNRKFLRERVREVPGLHYAIPYPFQVREF</sequence>
<evidence type="ECO:0000313" key="7">
    <source>
        <dbReference type="Proteomes" id="UP000092462"/>
    </source>
</evidence>
<keyword evidence="4" id="KW-0788">Thiol protease</keyword>
<dbReference type="VEuPathDB" id="VectorBase:PPAPM1_010841"/>
<feature type="domain" description="Peptidase C2 calpain" evidence="5">
    <location>
        <begin position="45"/>
        <end position="171"/>
    </location>
</feature>
<dbReference type="GO" id="GO:0006508">
    <property type="term" value="P:proteolysis"/>
    <property type="evidence" value="ECO:0007669"/>
    <property type="project" value="UniProtKB-KW"/>
</dbReference>
<accession>A0A1B0DG57</accession>
<keyword evidence="2" id="KW-0645">Protease</keyword>
<protein>
    <recommendedName>
        <fullName evidence="5">Peptidase C2 calpain domain-containing protein</fullName>
    </recommendedName>
</protein>
<dbReference type="PRINTS" id="PR00704">
    <property type="entry name" value="CALPAIN"/>
</dbReference>
<dbReference type="VEuPathDB" id="VectorBase:PPAPM1_001515"/>
<evidence type="ECO:0000313" key="6">
    <source>
        <dbReference type="EnsemblMetazoa" id="PPAI007018-PA"/>
    </source>
</evidence>
<reference evidence="6" key="1">
    <citation type="submission" date="2022-08" db="UniProtKB">
        <authorList>
            <consortium name="EnsemblMetazoa"/>
        </authorList>
    </citation>
    <scope>IDENTIFICATION</scope>
    <source>
        <strain evidence="6">Israel</strain>
    </source>
</reference>
<dbReference type="InterPro" id="IPR036188">
    <property type="entry name" value="FAD/NAD-bd_sf"/>
</dbReference>
<dbReference type="SUPFAM" id="SSF49758">
    <property type="entry name" value="Calpain large subunit, middle domain (domain III)"/>
    <property type="match status" value="1"/>
</dbReference>
<dbReference type="SMART" id="SM00720">
    <property type="entry name" value="calpain_III"/>
    <property type="match status" value="1"/>
</dbReference>
<name>A0A1B0DG57_PHLPP</name>
<dbReference type="Pfam" id="PF16350">
    <property type="entry name" value="FAO_M"/>
    <property type="match status" value="1"/>
</dbReference>
<dbReference type="PANTHER" id="PTHR46143">
    <property type="entry name" value="CALPAIN-7"/>
    <property type="match status" value="1"/>
</dbReference>
<dbReference type="InterPro" id="IPR022682">
    <property type="entry name" value="Calpain_domain_III"/>
</dbReference>
<dbReference type="Gene3D" id="3.50.50.60">
    <property type="entry name" value="FAD/NAD(P)-binding domain"/>
    <property type="match status" value="2"/>
</dbReference>
<dbReference type="GO" id="GO:0004198">
    <property type="term" value="F:calcium-dependent cysteine-type endopeptidase activity"/>
    <property type="evidence" value="ECO:0007669"/>
    <property type="project" value="InterPro"/>
</dbReference>
<dbReference type="InterPro" id="IPR036213">
    <property type="entry name" value="Calpain_III_sf"/>
</dbReference>
<dbReference type="InterPro" id="IPR032503">
    <property type="entry name" value="FAO_M"/>
</dbReference>
<evidence type="ECO:0000256" key="1">
    <source>
        <dbReference type="ARBA" id="ARBA00007623"/>
    </source>
</evidence>
<dbReference type="VEuPathDB" id="VectorBase:PPAI007018"/>
<dbReference type="Pfam" id="PF01266">
    <property type="entry name" value="DAO"/>
    <property type="match status" value="1"/>
</dbReference>
<dbReference type="InterPro" id="IPR051297">
    <property type="entry name" value="PalB/RIM13"/>
</dbReference>
<organism evidence="6 7">
    <name type="scientific">Phlebotomus papatasi</name>
    <name type="common">Sandfly</name>
    <dbReference type="NCBI Taxonomy" id="29031"/>
    <lineage>
        <taxon>Eukaryota</taxon>
        <taxon>Metazoa</taxon>
        <taxon>Ecdysozoa</taxon>
        <taxon>Arthropoda</taxon>
        <taxon>Hexapoda</taxon>
        <taxon>Insecta</taxon>
        <taxon>Pterygota</taxon>
        <taxon>Neoptera</taxon>
        <taxon>Endopterygota</taxon>
        <taxon>Diptera</taxon>
        <taxon>Nematocera</taxon>
        <taxon>Psychodoidea</taxon>
        <taxon>Psychodidae</taxon>
        <taxon>Phlebotomus</taxon>
        <taxon>Phlebotomus</taxon>
    </lineage>
</organism>
<keyword evidence="7" id="KW-1185">Reference proteome</keyword>
<dbReference type="EMBL" id="AJVK01059298">
    <property type="status" value="NOT_ANNOTATED_CDS"/>
    <property type="molecule type" value="Genomic_DNA"/>
</dbReference>
<proteinExistence type="inferred from homology"/>
<evidence type="ECO:0000259" key="5">
    <source>
        <dbReference type="SMART" id="SM00720"/>
    </source>
</evidence>
<evidence type="ECO:0000256" key="4">
    <source>
        <dbReference type="ARBA" id="ARBA00022807"/>
    </source>
</evidence>
<dbReference type="InterPro" id="IPR022683">
    <property type="entry name" value="Calpain_III"/>
</dbReference>
<comment type="similarity">
    <text evidence="1">Belongs to the peptidase C2 family.</text>
</comment>
<dbReference type="SUPFAM" id="SSF51905">
    <property type="entry name" value="FAD/NAD(P)-binding domain"/>
    <property type="match status" value="1"/>
</dbReference>
<dbReference type="InterPro" id="IPR006076">
    <property type="entry name" value="FAD-dep_OxRdtase"/>
</dbReference>
<dbReference type="Pfam" id="PF01067">
    <property type="entry name" value="Calpain_III"/>
    <property type="match status" value="1"/>
</dbReference>
<evidence type="ECO:0000256" key="3">
    <source>
        <dbReference type="ARBA" id="ARBA00022801"/>
    </source>
</evidence>
<dbReference type="Gene3D" id="2.60.120.380">
    <property type="match status" value="1"/>
</dbReference>
<evidence type="ECO:0000256" key="2">
    <source>
        <dbReference type="ARBA" id="ARBA00022670"/>
    </source>
</evidence>
<dbReference type="Gene3D" id="3.30.9.10">
    <property type="entry name" value="D-Amino Acid Oxidase, subunit A, domain 2"/>
    <property type="match status" value="1"/>
</dbReference>